<dbReference type="PROSITE" id="PS50011">
    <property type="entry name" value="PROTEIN_KINASE_DOM"/>
    <property type="match status" value="1"/>
</dbReference>
<dbReference type="OrthoDB" id="4062651at2759"/>
<evidence type="ECO:0000256" key="3">
    <source>
        <dbReference type="ARBA" id="ARBA00022679"/>
    </source>
</evidence>
<protein>
    <recommendedName>
        <fullName evidence="1">non-specific serine/threonine protein kinase</fullName>
        <ecNumber evidence="1">2.7.11.1</ecNumber>
    </recommendedName>
</protein>
<name>A0A6A6E1S8_9PEZI</name>
<organism evidence="10 11">
    <name type="scientific">Zopfia rhizophila CBS 207.26</name>
    <dbReference type="NCBI Taxonomy" id="1314779"/>
    <lineage>
        <taxon>Eukaryota</taxon>
        <taxon>Fungi</taxon>
        <taxon>Dikarya</taxon>
        <taxon>Ascomycota</taxon>
        <taxon>Pezizomycotina</taxon>
        <taxon>Dothideomycetes</taxon>
        <taxon>Dothideomycetes incertae sedis</taxon>
        <taxon>Zopfiaceae</taxon>
        <taxon>Zopfia</taxon>
    </lineage>
</organism>
<accession>A0A6A6E1S8</accession>
<dbReference type="InterPro" id="IPR011009">
    <property type="entry name" value="Kinase-like_dom_sf"/>
</dbReference>
<feature type="domain" description="Protein kinase" evidence="9">
    <location>
        <begin position="143"/>
        <end position="302"/>
    </location>
</feature>
<reference evidence="10" key="1">
    <citation type="journal article" date="2020" name="Stud. Mycol.">
        <title>101 Dothideomycetes genomes: a test case for predicting lifestyles and emergence of pathogens.</title>
        <authorList>
            <person name="Haridas S."/>
            <person name="Albert R."/>
            <person name="Binder M."/>
            <person name="Bloem J."/>
            <person name="Labutti K."/>
            <person name="Salamov A."/>
            <person name="Andreopoulos B."/>
            <person name="Baker S."/>
            <person name="Barry K."/>
            <person name="Bills G."/>
            <person name="Bluhm B."/>
            <person name="Cannon C."/>
            <person name="Castanera R."/>
            <person name="Culley D."/>
            <person name="Daum C."/>
            <person name="Ezra D."/>
            <person name="Gonzalez J."/>
            <person name="Henrissat B."/>
            <person name="Kuo A."/>
            <person name="Liang C."/>
            <person name="Lipzen A."/>
            <person name="Lutzoni F."/>
            <person name="Magnuson J."/>
            <person name="Mondo S."/>
            <person name="Nolan M."/>
            <person name="Ohm R."/>
            <person name="Pangilinan J."/>
            <person name="Park H.-J."/>
            <person name="Ramirez L."/>
            <person name="Alfaro M."/>
            <person name="Sun H."/>
            <person name="Tritt A."/>
            <person name="Yoshinaga Y."/>
            <person name="Zwiers L.-H."/>
            <person name="Turgeon B."/>
            <person name="Goodwin S."/>
            <person name="Spatafora J."/>
            <person name="Crous P."/>
            <person name="Grigoriev I."/>
        </authorList>
    </citation>
    <scope>NUCLEOTIDE SEQUENCE</scope>
    <source>
        <strain evidence="10">CBS 207.26</strain>
    </source>
</reference>
<comment type="catalytic activity">
    <reaction evidence="8">
        <text>L-seryl-[protein] + ATP = O-phospho-L-seryl-[protein] + ADP + H(+)</text>
        <dbReference type="Rhea" id="RHEA:17989"/>
        <dbReference type="Rhea" id="RHEA-COMP:9863"/>
        <dbReference type="Rhea" id="RHEA-COMP:11604"/>
        <dbReference type="ChEBI" id="CHEBI:15378"/>
        <dbReference type="ChEBI" id="CHEBI:29999"/>
        <dbReference type="ChEBI" id="CHEBI:30616"/>
        <dbReference type="ChEBI" id="CHEBI:83421"/>
        <dbReference type="ChEBI" id="CHEBI:456216"/>
        <dbReference type="EC" id="2.7.11.1"/>
    </reaction>
</comment>
<keyword evidence="2" id="KW-0723">Serine/threonine-protein kinase</keyword>
<dbReference type="Proteomes" id="UP000800200">
    <property type="component" value="Unassembled WGS sequence"/>
</dbReference>
<keyword evidence="4" id="KW-0547">Nucleotide-binding</keyword>
<evidence type="ECO:0000259" key="9">
    <source>
        <dbReference type="PROSITE" id="PS50011"/>
    </source>
</evidence>
<evidence type="ECO:0000313" key="11">
    <source>
        <dbReference type="Proteomes" id="UP000800200"/>
    </source>
</evidence>
<dbReference type="SUPFAM" id="SSF56112">
    <property type="entry name" value="Protein kinase-like (PK-like)"/>
    <property type="match status" value="1"/>
</dbReference>
<gene>
    <name evidence="10" type="ORF">K469DRAFT_688549</name>
</gene>
<dbReference type="GO" id="GO:0004674">
    <property type="term" value="F:protein serine/threonine kinase activity"/>
    <property type="evidence" value="ECO:0007669"/>
    <property type="project" value="UniProtKB-KW"/>
</dbReference>
<evidence type="ECO:0000256" key="2">
    <source>
        <dbReference type="ARBA" id="ARBA00022527"/>
    </source>
</evidence>
<sequence>MAVQQHPPMISAVEDVDCGIASDCKLGLVCNKKRFNVLLSPHPPPGFDKEYNIEGQLLRKLDRAMQSSGPFQMDEVVQEISNLVAITCQPVFRELAPIIVDGPQTKDLHTFLNPRTFELQLVTLKEQAKVIKQQTTSVPKNPRRLGSLIAKSSLPSFYSSKVEVLDELLGARILKVSVNGRPSCCKVVNECTHKSISREFASLQRIFDAKLPSIRVPKPVGFVKSDDDDIIAVLLDYIQPDPTTPSLDLIRVDSVEKSRRQKWASQIRDTITQLHQIGIIWGDGKTGNILIDKDDNAWIIDF</sequence>
<evidence type="ECO:0000256" key="5">
    <source>
        <dbReference type="ARBA" id="ARBA00022777"/>
    </source>
</evidence>
<comment type="catalytic activity">
    <reaction evidence="7">
        <text>L-threonyl-[protein] + ATP = O-phospho-L-threonyl-[protein] + ADP + H(+)</text>
        <dbReference type="Rhea" id="RHEA:46608"/>
        <dbReference type="Rhea" id="RHEA-COMP:11060"/>
        <dbReference type="Rhea" id="RHEA-COMP:11605"/>
        <dbReference type="ChEBI" id="CHEBI:15378"/>
        <dbReference type="ChEBI" id="CHEBI:30013"/>
        <dbReference type="ChEBI" id="CHEBI:30616"/>
        <dbReference type="ChEBI" id="CHEBI:61977"/>
        <dbReference type="ChEBI" id="CHEBI:456216"/>
        <dbReference type="EC" id="2.7.11.1"/>
    </reaction>
</comment>
<evidence type="ECO:0000256" key="8">
    <source>
        <dbReference type="ARBA" id="ARBA00048679"/>
    </source>
</evidence>
<proteinExistence type="predicted"/>
<dbReference type="EC" id="2.7.11.1" evidence="1"/>
<dbReference type="GO" id="GO:0005524">
    <property type="term" value="F:ATP binding"/>
    <property type="evidence" value="ECO:0007669"/>
    <property type="project" value="UniProtKB-KW"/>
</dbReference>
<keyword evidence="5" id="KW-0418">Kinase</keyword>
<evidence type="ECO:0000256" key="7">
    <source>
        <dbReference type="ARBA" id="ARBA00047899"/>
    </source>
</evidence>
<evidence type="ECO:0000313" key="10">
    <source>
        <dbReference type="EMBL" id="KAF2184529.1"/>
    </source>
</evidence>
<evidence type="ECO:0000256" key="1">
    <source>
        <dbReference type="ARBA" id="ARBA00012513"/>
    </source>
</evidence>
<evidence type="ECO:0000256" key="6">
    <source>
        <dbReference type="ARBA" id="ARBA00022840"/>
    </source>
</evidence>
<dbReference type="InterPro" id="IPR000719">
    <property type="entry name" value="Prot_kinase_dom"/>
</dbReference>
<keyword evidence="11" id="KW-1185">Reference proteome</keyword>
<dbReference type="Pfam" id="PF01163">
    <property type="entry name" value="RIO1"/>
    <property type="match status" value="1"/>
</dbReference>
<keyword evidence="6" id="KW-0067">ATP-binding</keyword>
<dbReference type="Gene3D" id="1.10.510.10">
    <property type="entry name" value="Transferase(Phosphotransferase) domain 1"/>
    <property type="match status" value="1"/>
</dbReference>
<evidence type="ECO:0000256" key="4">
    <source>
        <dbReference type="ARBA" id="ARBA00022741"/>
    </source>
</evidence>
<dbReference type="EMBL" id="ML994637">
    <property type="protein sequence ID" value="KAF2184529.1"/>
    <property type="molecule type" value="Genomic_DNA"/>
</dbReference>
<dbReference type="InterPro" id="IPR018934">
    <property type="entry name" value="RIO_dom"/>
</dbReference>
<keyword evidence="3" id="KW-0808">Transferase</keyword>
<dbReference type="AlphaFoldDB" id="A0A6A6E1S8"/>